<organism evidence="2 3">
    <name type="scientific">Aspergillus lucknowensis</name>
    <dbReference type="NCBI Taxonomy" id="176173"/>
    <lineage>
        <taxon>Eukaryota</taxon>
        <taxon>Fungi</taxon>
        <taxon>Dikarya</taxon>
        <taxon>Ascomycota</taxon>
        <taxon>Pezizomycotina</taxon>
        <taxon>Eurotiomycetes</taxon>
        <taxon>Eurotiomycetidae</taxon>
        <taxon>Eurotiales</taxon>
        <taxon>Aspergillaceae</taxon>
        <taxon>Aspergillus</taxon>
        <taxon>Aspergillus subgen. Nidulantes</taxon>
    </lineage>
</organism>
<reference evidence="2 3" key="1">
    <citation type="submission" date="2024-07" db="EMBL/GenBank/DDBJ databases">
        <title>Section-level genome sequencing and comparative genomics of Aspergillus sections Usti and Cavernicolus.</title>
        <authorList>
            <consortium name="Lawrence Berkeley National Laboratory"/>
            <person name="Nybo J.L."/>
            <person name="Vesth T.C."/>
            <person name="Theobald S."/>
            <person name="Frisvad J.C."/>
            <person name="Larsen T.O."/>
            <person name="Kjaerboelling I."/>
            <person name="Rothschild-Mancinelli K."/>
            <person name="Lyhne E.K."/>
            <person name="Kogle M.E."/>
            <person name="Barry K."/>
            <person name="Clum A."/>
            <person name="Na H."/>
            <person name="Ledsgaard L."/>
            <person name="Lin J."/>
            <person name="Lipzen A."/>
            <person name="Kuo A."/>
            <person name="Riley R."/>
            <person name="Mondo S."/>
            <person name="Labutti K."/>
            <person name="Haridas S."/>
            <person name="Pangalinan J."/>
            <person name="Salamov A.A."/>
            <person name="Simmons B.A."/>
            <person name="Magnuson J.K."/>
            <person name="Chen J."/>
            <person name="Drula E."/>
            <person name="Henrissat B."/>
            <person name="Wiebenga A."/>
            <person name="Lubbers R.J."/>
            <person name="Gomes A.C."/>
            <person name="Macurrencykelacurrency M.R."/>
            <person name="Stajich J."/>
            <person name="Grigoriev I.V."/>
            <person name="Mortensen U.H."/>
            <person name="De Vries R.P."/>
            <person name="Baker S.E."/>
            <person name="Andersen M.R."/>
        </authorList>
    </citation>
    <scope>NUCLEOTIDE SEQUENCE [LARGE SCALE GENOMIC DNA]</scope>
    <source>
        <strain evidence="2 3">CBS 449.75</strain>
    </source>
</reference>
<feature type="compositionally biased region" description="Low complexity" evidence="1">
    <location>
        <begin position="71"/>
        <end position="92"/>
    </location>
</feature>
<feature type="compositionally biased region" description="Low complexity" evidence="1">
    <location>
        <begin position="8"/>
        <end position="30"/>
    </location>
</feature>
<dbReference type="EMBL" id="JBFXLQ010000004">
    <property type="protein sequence ID" value="KAL2870942.1"/>
    <property type="molecule type" value="Genomic_DNA"/>
</dbReference>
<keyword evidence="3" id="KW-1185">Reference proteome</keyword>
<comment type="caution">
    <text evidence="2">The sequence shown here is derived from an EMBL/GenBank/DDBJ whole genome shotgun (WGS) entry which is preliminary data.</text>
</comment>
<proteinExistence type="predicted"/>
<dbReference type="GeneID" id="98147211"/>
<accession>A0ABR4M339</accession>
<gene>
    <name evidence="2" type="ORF">BJX67DRAFT_377564</name>
</gene>
<name>A0ABR4M339_9EURO</name>
<feature type="compositionally biased region" description="Basic residues" evidence="1">
    <location>
        <begin position="31"/>
        <end position="47"/>
    </location>
</feature>
<evidence type="ECO:0000313" key="3">
    <source>
        <dbReference type="Proteomes" id="UP001610432"/>
    </source>
</evidence>
<evidence type="ECO:0000256" key="1">
    <source>
        <dbReference type="SAM" id="MobiDB-lite"/>
    </source>
</evidence>
<sequence>MAYRRESFSSTSSSSSFPSSITSTSLSRSASTKRRIQRQGPRLKRWLSSHLLRETPIPESDSDPDEVKRYSISSGSHPRSRSRSPTASASSPKPKRHMNNYAGDAYNDNYNLHNIRIESGDTRVDALSDSYAAYCRAFSSSPPPDHDLHSGQRALKPLPRLPASTFAEELSTSNVEVDGDKTAEAGTGIRFLPVGAHGYHPASWALPRPPTPPPGILTPRRYEELQRRRTEKKNDGGGRRWLTWCPPIRASWLSSLSWHRNLT</sequence>
<dbReference type="RefSeq" id="XP_070889921.1">
    <property type="nucleotide sequence ID" value="XM_071032139.1"/>
</dbReference>
<feature type="region of interest" description="Disordered" evidence="1">
    <location>
        <begin position="1"/>
        <end position="105"/>
    </location>
</feature>
<protein>
    <submittedName>
        <fullName evidence="2">Uncharacterized protein</fullName>
    </submittedName>
</protein>
<dbReference type="Proteomes" id="UP001610432">
    <property type="component" value="Unassembled WGS sequence"/>
</dbReference>
<evidence type="ECO:0000313" key="2">
    <source>
        <dbReference type="EMBL" id="KAL2870942.1"/>
    </source>
</evidence>